<dbReference type="AlphaFoldDB" id="A0ABD0LHP6"/>
<evidence type="ECO:0000256" key="1">
    <source>
        <dbReference type="SAM" id="Phobius"/>
    </source>
</evidence>
<evidence type="ECO:0000313" key="3">
    <source>
        <dbReference type="Proteomes" id="UP001519460"/>
    </source>
</evidence>
<name>A0ABD0LHP6_9CAEN</name>
<evidence type="ECO:0000313" key="2">
    <source>
        <dbReference type="EMBL" id="KAK7498786.1"/>
    </source>
</evidence>
<organism evidence="2 3">
    <name type="scientific">Batillaria attramentaria</name>
    <dbReference type="NCBI Taxonomy" id="370345"/>
    <lineage>
        <taxon>Eukaryota</taxon>
        <taxon>Metazoa</taxon>
        <taxon>Spiralia</taxon>
        <taxon>Lophotrochozoa</taxon>
        <taxon>Mollusca</taxon>
        <taxon>Gastropoda</taxon>
        <taxon>Caenogastropoda</taxon>
        <taxon>Sorbeoconcha</taxon>
        <taxon>Cerithioidea</taxon>
        <taxon>Batillariidae</taxon>
        <taxon>Batillaria</taxon>
    </lineage>
</organism>
<keyword evidence="1" id="KW-0472">Membrane</keyword>
<accession>A0ABD0LHP6</accession>
<protein>
    <submittedName>
        <fullName evidence="2">Uncharacterized protein</fullName>
    </submittedName>
</protein>
<keyword evidence="3" id="KW-1185">Reference proteome</keyword>
<proteinExistence type="predicted"/>
<dbReference type="Proteomes" id="UP001519460">
    <property type="component" value="Unassembled WGS sequence"/>
</dbReference>
<comment type="caution">
    <text evidence="2">The sequence shown here is derived from an EMBL/GenBank/DDBJ whole genome shotgun (WGS) entry which is preliminary data.</text>
</comment>
<feature type="transmembrane region" description="Helical" evidence="1">
    <location>
        <begin position="12"/>
        <end position="36"/>
    </location>
</feature>
<sequence>MEQTLQIGRDAHILSMCMFEAFLPMILYIGTIVCFLQSRKTVHVHLNDQRLDNETSRTQQTSDSFFYGLSSTLEQVAPRAATKRLHLFK</sequence>
<keyword evidence="1" id="KW-0812">Transmembrane</keyword>
<gene>
    <name evidence="2" type="ORF">BaRGS_00009878</name>
</gene>
<reference evidence="2 3" key="1">
    <citation type="journal article" date="2023" name="Sci. Data">
        <title>Genome assembly of the Korean intertidal mud-creeper Batillaria attramentaria.</title>
        <authorList>
            <person name="Patra A.K."/>
            <person name="Ho P.T."/>
            <person name="Jun S."/>
            <person name="Lee S.J."/>
            <person name="Kim Y."/>
            <person name="Won Y.J."/>
        </authorList>
    </citation>
    <scope>NUCLEOTIDE SEQUENCE [LARGE SCALE GENOMIC DNA]</scope>
    <source>
        <strain evidence="2">Wonlab-2016</strain>
    </source>
</reference>
<dbReference type="EMBL" id="JACVVK020000048">
    <property type="protein sequence ID" value="KAK7498786.1"/>
    <property type="molecule type" value="Genomic_DNA"/>
</dbReference>
<keyword evidence="1" id="KW-1133">Transmembrane helix</keyword>